<evidence type="ECO:0000256" key="7">
    <source>
        <dbReference type="ARBA" id="ARBA00020264"/>
    </source>
</evidence>
<keyword evidence="11" id="KW-0378">Hydrolase</keyword>
<comment type="pathway">
    <text evidence="4">tRNA modification; 5-methoxycarbonylmethyl-2-thiouridine-tRNA biosynthesis.</text>
</comment>
<evidence type="ECO:0000256" key="6">
    <source>
        <dbReference type="ARBA" id="ARBA00013081"/>
    </source>
</evidence>
<accession>A0A9Q1DUG9</accession>
<reference evidence="21" key="1">
    <citation type="journal article" date="2023" name="Science">
        <title>Genome structures resolve the early diversification of teleost fishes.</title>
        <authorList>
            <person name="Parey E."/>
            <person name="Louis A."/>
            <person name="Montfort J."/>
            <person name="Bouchez O."/>
            <person name="Roques C."/>
            <person name="Iampietro C."/>
            <person name="Lluch J."/>
            <person name="Castinel A."/>
            <person name="Donnadieu C."/>
            <person name="Desvignes T."/>
            <person name="Floi Bucao C."/>
            <person name="Jouanno E."/>
            <person name="Wen M."/>
            <person name="Mejri S."/>
            <person name="Dirks R."/>
            <person name="Jansen H."/>
            <person name="Henkel C."/>
            <person name="Chen W.J."/>
            <person name="Zahm M."/>
            <person name="Cabau C."/>
            <person name="Klopp C."/>
            <person name="Thompson A.W."/>
            <person name="Robinson-Rechavi M."/>
            <person name="Braasch I."/>
            <person name="Lecointre G."/>
            <person name="Bobe J."/>
            <person name="Postlethwait J.H."/>
            <person name="Berthelot C."/>
            <person name="Roest Crollius H."/>
            <person name="Guiguen Y."/>
        </authorList>
    </citation>
    <scope>NUCLEOTIDE SEQUENCE</scope>
    <source>
        <strain evidence="21">Concon-B</strain>
    </source>
</reference>
<dbReference type="InterPro" id="IPR023214">
    <property type="entry name" value="HAD_sf"/>
</dbReference>
<keyword evidence="14" id="KW-0472">Membrane</keyword>
<dbReference type="GO" id="GO:0005829">
    <property type="term" value="C:cytosol"/>
    <property type="evidence" value="ECO:0007669"/>
    <property type="project" value="TreeGrafter"/>
</dbReference>
<dbReference type="GO" id="GO:0033588">
    <property type="term" value="C:elongator holoenzyme complex"/>
    <property type="evidence" value="ECO:0007669"/>
    <property type="project" value="InterPro"/>
</dbReference>
<evidence type="ECO:0000256" key="13">
    <source>
        <dbReference type="ARBA" id="ARBA00022989"/>
    </source>
</evidence>
<evidence type="ECO:0000256" key="11">
    <source>
        <dbReference type="ARBA" id="ARBA00022801"/>
    </source>
</evidence>
<comment type="subcellular location">
    <subcellularLocation>
        <location evidence="2">Cytoplasm</location>
    </subcellularLocation>
    <subcellularLocation>
        <location evidence="1">Endoplasmic reticulum membrane</location>
        <topology evidence="1">Single-pass membrane protein</topology>
    </subcellularLocation>
    <subcellularLocation>
        <location evidence="3">Nucleus membrane</location>
        <topology evidence="3">Single-pass membrane protein</topology>
    </subcellularLocation>
</comment>
<keyword evidence="9" id="KW-0812">Transmembrane</keyword>
<comment type="catalytic activity">
    <reaction evidence="17">
        <text>O-phospho-L-threonyl-[protein] + H2O = L-threonyl-[protein] + phosphate</text>
        <dbReference type="Rhea" id="RHEA:47004"/>
        <dbReference type="Rhea" id="RHEA-COMP:11060"/>
        <dbReference type="Rhea" id="RHEA-COMP:11605"/>
        <dbReference type="ChEBI" id="CHEBI:15377"/>
        <dbReference type="ChEBI" id="CHEBI:30013"/>
        <dbReference type="ChEBI" id="CHEBI:43474"/>
        <dbReference type="ChEBI" id="CHEBI:61977"/>
        <dbReference type="EC" id="3.1.3.16"/>
    </reaction>
</comment>
<evidence type="ECO:0000256" key="17">
    <source>
        <dbReference type="ARBA" id="ARBA00048336"/>
    </source>
</evidence>
<evidence type="ECO:0000256" key="14">
    <source>
        <dbReference type="ARBA" id="ARBA00023136"/>
    </source>
</evidence>
<evidence type="ECO:0000256" key="15">
    <source>
        <dbReference type="ARBA" id="ARBA00023242"/>
    </source>
</evidence>
<dbReference type="CDD" id="cd19496">
    <property type="entry name" value="Elp5"/>
    <property type="match status" value="1"/>
</dbReference>
<comment type="caution">
    <text evidence="21">The sequence shown here is derived from an EMBL/GenBank/DDBJ whole genome shotgun (WGS) entry which is preliminary data.</text>
</comment>
<name>A0A9Q1DUG9_CONCO</name>
<dbReference type="GO" id="GO:0005789">
    <property type="term" value="C:endoplasmic reticulum membrane"/>
    <property type="evidence" value="ECO:0007669"/>
    <property type="project" value="UniProtKB-SubCell"/>
</dbReference>
<comment type="similarity">
    <text evidence="19">Belongs to the Dullard family.</text>
</comment>
<evidence type="ECO:0000256" key="19">
    <source>
        <dbReference type="ARBA" id="ARBA00061694"/>
    </source>
</evidence>
<evidence type="ECO:0000256" key="10">
    <source>
        <dbReference type="ARBA" id="ARBA00022694"/>
    </source>
</evidence>
<comment type="similarity">
    <text evidence="5">Belongs to the ELP5 family.</text>
</comment>
<evidence type="ECO:0000256" key="4">
    <source>
        <dbReference type="ARBA" id="ARBA00005043"/>
    </source>
</evidence>
<dbReference type="CDD" id="cd07521">
    <property type="entry name" value="HAD_FCP1-like"/>
    <property type="match status" value="1"/>
</dbReference>
<dbReference type="EMBL" id="JAFJMO010000003">
    <property type="protein sequence ID" value="KAJ8281993.1"/>
    <property type="molecule type" value="Genomic_DNA"/>
</dbReference>
<keyword evidence="13" id="KW-1133">Transmembrane helix</keyword>
<evidence type="ECO:0000256" key="16">
    <source>
        <dbReference type="ARBA" id="ARBA00047761"/>
    </source>
</evidence>
<dbReference type="InterPro" id="IPR011948">
    <property type="entry name" value="Dullard_phosphatase"/>
</dbReference>
<evidence type="ECO:0000313" key="22">
    <source>
        <dbReference type="Proteomes" id="UP001152803"/>
    </source>
</evidence>
<protein>
    <recommendedName>
        <fullName evidence="7">Elongator complex protein 5</fullName>
        <ecNumber evidence="6">3.1.3.16</ecNumber>
    </recommendedName>
</protein>
<evidence type="ECO:0000256" key="8">
    <source>
        <dbReference type="ARBA" id="ARBA00022490"/>
    </source>
</evidence>
<dbReference type="InterPro" id="IPR027417">
    <property type="entry name" value="P-loop_NTPase"/>
</dbReference>
<dbReference type="Proteomes" id="UP001152803">
    <property type="component" value="Unassembled WGS sequence"/>
</dbReference>
<evidence type="ECO:0000256" key="12">
    <source>
        <dbReference type="ARBA" id="ARBA00022912"/>
    </source>
</evidence>
<dbReference type="PANTHER" id="PTHR15641">
    <property type="entry name" value="ELONGATOR COMPLEX PROTEIN 5"/>
    <property type="match status" value="1"/>
</dbReference>
<dbReference type="InterPro" id="IPR036412">
    <property type="entry name" value="HAD-like_sf"/>
</dbReference>
<dbReference type="PROSITE" id="PS50969">
    <property type="entry name" value="FCP1"/>
    <property type="match status" value="1"/>
</dbReference>
<dbReference type="AlphaFoldDB" id="A0A9Q1DUG9"/>
<evidence type="ECO:0000313" key="21">
    <source>
        <dbReference type="EMBL" id="KAJ8281993.1"/>
    </source>
</evidence>
<keyword evidence="22" id="KW-1185">Reference proteome</keyword>
<evidence type="ECO:0000256" key="18">
    <source>
        <dbReference type="ARBA" id="ARBA00054428"/>
    </source>
</evidence>
<proteinExistence type="inferred from homology"/>
<dbReference type="SMART" id="SM00577">
    <property type="entry name" value="CPDc"/>
    <property type="match status" value="1"/>
</dbReference>
<dbReference type="Pfam" id="PF10483">
    <property type="entry name" value="Elong_Iki1"/>
    <property type="match status" value="1"/>
</dbReference>
<dbReference type="FunFam" id="3.40.50.1000:FF:000044">
    <property type="entry name" value="CTD nuclear envelope phosphatase 1"/>
    <property type="match status" value="1"/>
</dbReference>
<comment type="function">
    <text evidence="18">Serine/threonine protein phosphatase that may dephosphorylate and activate lipins. Lipins are phosphatidate phosphatases that catalyze the conversion of phosphatidic acid to diacylglycerol and control the metabolism of fatty acids at different levels. May indirectly modulate the lipid composition of nuclear and/or endoplasmic reticulum membranes and be required for proper nuclear membrane morphology and/or dynamics. May also indirectly regulate the production of lipid droplets and triacylglycerol. May antagonize BMP signaling.</text>
</comment>
<comment type="catalytic activity">
    <reaction evidence="16">
        <text>O-phospho-L-seryl-[protein] + H2O = L-seryl-[protein] + phosphate</text>
        <dbReference type="Rhea" id="RHEA:20629"/>
        <dbReference type="Rhea" id="RHEA-COMP:9863"/>
        <dbReference type="Rhea" id="RHEA-COMP:11604"/>
        <dbReference type="ChEBI" id="CHEBI:15377"/>
        <dbReference type="ChEBI" id="CHEBI:29999"/>
        <dbReference type="ChEBI" id="CHEBI:43474"/>
        <dbReference type="ChEBI" id="CHEBI:83421"/>
        <dbReference type="EC" id="3.1.3.16"/>
    </reaction>
</comment>
<dbReference type="Pfam" id="PF03031">
    <property type="entry name" value="NIF"/>
    <property type="match status" value="1"/>
</dbReference>
<dbReference type="GO" id="GO:0031965">
    <property type="term" value="C:nuclear membrane"/>
    <property type="evidence" value="ECO:0007669"/>
    <property type="project" value="UniProtKB-SubCell"/>
</dbReference>
<evidence type="ECO:0000256" key="2">
    <source>
        <dbReference type="ARBA" id="ARBA00004496"/>
    </source>
</evidence>
<dbReference type="InterPro" id="IPR019519">
    <property type="entry name" value="Elp5"/>
</dbReference>
<feature type="domain" description="FCP1 homology" evidence="20">
    <location>
        <begin position="361"/>
        <end position="528"/>
    </location>
</feature>
<evidence type="ECO:0000256" key="1">
    <source>
        <dbReference type="ARBA" id="ARBA00004389"/>
    </source>
</evidence>
<evidence type="ECO:0000256" key="5">
    <source>
        <dbReference type="ARBA" id="ARBA00009567"/>
    </source>
</evidence>
<evidence type="ECO:0000256" key="3">
    <source>
        <dbReference type="ARBA" id="ARBA00004590"/>
    </source>
</evidence>
<keyword evidence="12" id="KW-0904">Protein phosphatase</keyword>
<dbReference type="OrthoDB" id="277011at2759"/>
<dbReference type="GO" id="GO:0002098">
    <property type="term" value="P:tRNA wobble uridine modification"/>
    <property type="evidence" value="ECO:0007669"/>
    <property type="project" value="InterPro"/>
</dbReference>
<keyword evidence="10" id="KW-0819">tRNA processing</keyword>
<dbReference type="NCBIfam" id="TIGR02251">
    <property type="entry name" value="HIF-SF_euk"/>
    <property type="match status" value="1"/>
</dbReference>
<evidence type="ECO:0000259" key="20">
    <source>
        <dbReference type="PROSITE" id="PS50969"/>
    </source>
</evidence>
<evidence type="ECO:0000256" key="9">
    <source>
        <dbReference type="ARBA" id="ARBA00022692"/>
    </source>
</evidence>
<dbReference type="GO" id="GO:0004722">
    <property type="term" value="F:protein serine/threonine phosphatase activity"/>
    <property type="evidence" value="ECO:0007669"/>
    <property type="project" value="UniProtKB-EC"/>
</dbReference>
<dbReference type="InterPro" id="IPR004274">
    <property type="entry name" value="FCP1_dom"/>
</dbReference>
<dbReference type="Gene3D" id="3.40.50.300">
    <property type="entry name" value="P-loop containing nucleotide triphosphate hydrolases"/>
    <property type="match status" value="1"/>
</dbReference>
<dbReference type="EC" id="3.1.3.16" evidence="6"/>
<keyword evidence="8" id="KW-0963">Cytoplasm</keyword>
<dbReference type="PANTHER" id="PTHR15641:SF1">
    <property type="entry name" value="ELONGATOR COMPLEX PROTEIN 5"/>
    <property type="match status" value="1"/>
</dbReference>
<dbReference type="SUPFAM" id="SSF56784">
    <property type="entry name" value="HAD-like"/>
    <property type="match status" value="1"/>
</dbReference>
<gene>
    <name evidence="21" type="ORF">COCON_G00045120</name>
</gene>
<keyword evidence="15" id="KW-0539">Nucleus</keyword>
<dbReference type="GO" id="GO:0000049">
    <property type="term" value="F:tRNA binding"/>
    <property type="evidence" value="ECO:0007669"/>
    <property type="project" value="TreeGrafter"/>
</dbReference>
<sequence length="548" mass="62287">MLLDIMQINEGGGFVIIQDTVDCNGRQLLKGFVNAALKREEVVHVLGFEVSESEFRAGLDSRCTQRLCFHDGYTDPLGWTECPPFTVQQFIPQEINTCLRQSEELKGVILVIDSLSWILRHHSPAVVCQRLMELRRGGALRSILALLHSDVHQQGIVNSLCQLATAVILVTPGMSGQHTVAKTTRRTKSGRVTREEECFSVLEDLTVTIEAQSSRSGNTQAEPEQYETDPAANLTFNLRLSEVEREAKEKLSLPFVFSQEKKSALLKPRPGAGRILYEPDANDDFDQEDPDDDLDALELRVVDMLKTRQCLLGIRTFLGVTSRIWGFILYILRKHLRTIIQYQTVRYDILPLSPVSRNRLNGVKRKILVLDLDETLIHSHHDGVLRPTVRPGTPPDFILKVVIDKHPVRFFVHKRPHVDFFLEVVSQWYELVVFTASMEIYGSAVADKLDNNRGILKRRYYRQHCTLDLGSYIKDLSVVHNDLSSIVILDNSPGAYRSHPDNAIPIKSWFSDPSDTSLLNLLPMLDALRFTADVRSVLSRNLHQHRLW</sequence>
<dbReference type="Gene3D" id="3.40.50.1000">
    <property type="entry name" value="HAD superfamily/HAD-like"/>
    <property type="match status" value="1"/>
</dbReference>
<organism evidence="21 22">
    <name type="scientific">Conger conger</name>
    <name type="common">Conger eel</name>
    <name type="synonym">Muraena conger</name>
    <dbReference type="NCBI Taxonomy" id="82655"/>
    <lineage>
        <taxon>Eukaryota</taxon>
        <taxon>Metazoa</taxon>
        <taxon>Chordata</taxon>
        <taxon>Craniata</taxon>
        <taxon>Vertebrata</taxon>
        <taxon>Euteleostomi</taxon>
        <taxon>Actinopterygii</taxon>
        <taxon>Neopterygii</taxon>
        <taxon>Teleostei</taxon>
        <taxon>Anguilliformes</taxon>
        <taxon>Congridae</taxon>
        <taxon>Conger</taxon>
    </lineage>
</organism>